<dbReference type="AlphaFoldDB" id="F9S7P5"/>
<dbReference type="InterPro" id="IPR014710">
    <property type="entry name" value="RmlC-like_jellyroll"/>
</dbReference>
<dbReference type="Pfam" id="PF20512">
    <property type="entry name" value="PMI_typeI_hel"/>
    <property type="match status" value="1"/>
</dbReference>
<dbReference type="GO" id="GO:0005829">
    <property type="term" value="C:cytosol"/>
    <property type="evidence" value="ECO:0007669"/>
    <property type="project" value="TreeGrafter"/>
</dbReference>
<dbReference type="OrthoDB" id="9792649at2"/>
<dbReference type="EC" id="5.3.1.8" evidence="3"/>
<dbReference type="InterPro" id="IPR011051">
    <property type="entry name" value="RmlC_Cupin_sf"/>
</dbReference>
<evidence type="ECO:0000259" key="11">
    <source>
        <dbReference type="Pfam" id="PF20511"/>
    </source>
</evidence>
<dbReference type="PRINTS" id="PR00714">
    <property type="entry name" value="MAN6PISMRASE"/>
</dbReference>
<accession>F9S7P5</accession>
<proteinExistence type="inferred from homology"/>
<dbReference type="NCBIfam" id="TIGR00218">
    <property type="entry name" value="manA"/>
    <property type="match status" value="1"/>
</dbReference>
<dbReference type="InterPro" id="IPR016305">
    <property type="entry name" value="Mannose-6-P_Isomerase"/>
</dbReference>
<dbReference type="PANTHER" id="PTHR10309">
    <property type="entry name" value="MANNOSE-6-PHOSPHATE ISOMERASE"/>
    <property type="match status" value="1"/>
</dbReference>
<comment type="caution">
    <text evidence="14">The sequence shown here is derived from an EMBL/GenBank/DDBJ whole genome shotgun (WGS) entry which is preliminary data.</text>
</comment>
<dbReference type="InterPro" id="IPR046457">
    <property type="entry name" value="PMI_typeI_cat"/>
</dbReference>
<evidence type="ECO:0000256" key="7">
    <source>
        <dbReference type="ARBA" id="ARBA00029741"/>
    </source>
</evidence>
<comment type="cofactor">
    <cofactor evidence="10">
        <name>Zn(2+)</name>
        <dbReference type="ChEBI" id="CHEBI:29105"/>
    </cofactor>
    <text evidence="10">Binds 1 zinc ion per subunit.</text>
</comment>
<dbReference type="CDD" id="cd07011">
    <property type="entry name" value="cupin_PMI_type_I_N"/>
    <property type="match status" value="1"/>
</dbReference>
<evidence type="ECO:0000256" key="4">
    <source>
        <dbReference type="ARBA" id="ARBA00022723"/>
    </source>
</evidence>
<evidence type="ECO:0000256" key="10">
    <source>
        <dbReference type="PIRSR" id="PIRSR001480-2"/>
    </source>
</evidence>
<dbReference type="PROSITE" id="PS00965">
    <property type="entry name" value="PMI_I_1"/>
    <property type="match status" value="1"/>
</dbReference>
<dbReference type="PROSITE" id="PS00966">
    <property type="entry name" value="PMI_I_2"/>
    <property type="match status" value="1"/>
</dbReference>
<evidence type="ECO:0000256" key="5">
    <source>
        <dbReference type="ARBA" id="ARBA00022833"/>
    </source>
</evidence>
<dbReference type="Gene3D" id="1.10.441.10">
    <property type="entry name" value="Phosphomannose Isomerase, domain 2"/>
    <property type="match status" value="1"/>
</dbReference>
<dbReference type="GO" id="GO:0004476">
    <property type="term" value="F:mannose-6-phosphate isomerase activity"/>
    <property type="evidence" value="ECO:0007669"/>
    <property type="project" value="UniProtKB-EC"/>
</dbReference>
<keyword evidence="6 14" id="KW-0413">Isomerase</keyword>
<evidence type="ECO:0000256" key="6">
    <source>
        <dbReference type="ARBA" id="ARBA00023235"/>
    </source>
</evidence>
<evidence type="ECO:0000313" key="15">
    <source>
        <dbReference type="Proteomes" id="UP000004605"/>
    </source>
</evidence>
<evidence type="ECO:0000256" key="2">
    <source>
        <dbReference type="ARBA" id="ARBA00010772"/>
    </source>
</evidence>
<dbReference type="EMBL" id="AFWF01000302">
    <property type="protein sequence ID" value="EGU31063.1"/>
    <property type="molecule type" value="Genomic_DNA"/>
</dbReference>
<dbReference type="SUPFAM" id="SSF51182">
    <property type="entry name" value="RmlC-like cupins"/>
    <property type="match status" value="1"/>
</dbReference>
<gene>
    <name evidence="14" type="ORF">VII00023_08634</name>
</gene>
<dbReference type="InterPro" id="IPR046458">
    <property type="entry name" value="PMI_typeI_hel"/>
</dbReference>
<feature type="binding site" evidence="10">
    <location>
        <position position="263"/>
    </location>
    <ligand>
        <name>Zn(2+)</name>
        <dbReference type="ChEBI" id="CHEBI:29105"/>
    </ligand>
</feature>
<evidence type="ECO:0000259" key="12">
    <source>
        <dbReference type="Pfam" id="PF20512"/>
    </source>
</evidence>
<dbReference type="Proteomes" id="UP000004605">
    <property type="component" value="Unassembled WGS sequence"/>
</dbReference>
<comment type="catalytic activity">
    <reaction evidence="1">
        <text>D-mannose 6-phosphate = D-fructose 6-phosphate</text>
        <dbReference type="Rhea" id="RHEA:12356"/>
        <dbReference type="ChEBI" id="CHEBI:58735"/>
        <dbReference type="ChEBI" id="CHEBI:61527"/>
        <dbReference type="EC" id="5.3.1.8"/>
    </reaction>
</comment>
<dbReference type="Pfam" id="PF20511">
    <property type="entry name" value="PMI_typeI_cat"/>
    <property type="match status" value="1"/>
</dbReference>
<dbReference type="GO" id="GO:0008270">
    <property type="term" value="F:zinc ion binding"/>
    <property type="evidence" value="ECO:0007669"/>
    <property type="project" value="InterPro"/>
</dbReference>
<sequence length="397" mass="43626">MSKAVFKLDNVIQNYIWGSQTAINELFGIGNPDNQPQAEIWMGAHPNGCSKVAESGMLLSDFIAQDPVGVLGDYTVERFGDLPYLFKVLAADKPLSVQVHPSRSKAIEGYQKENSQGIELAAGNRNYKDANHKPELVYALTFYKAMNGFRPIADIVSLFNQAGVETLRSEIDALADRPSAKGLQAFFSVVMNLAGERKSAALAELHQAINRTAKTSMAREALALIAEFSQEYADDIGLFSPLMLNVVELEPGEAMFLHAETPHAYVKGIGLEIMANSDNVLRAGLTPKHMDVAELIDNTQFVSIDPQYIKLTPYQMENKIGYPIPVDDFGFEVLKAESVEQSQYVRGAEILFCVEGMVTIRGREELVTLKAGESVFVCSNAKVYHYQGAGTLARAFN</sequence>
<dbReference type="InterPro" id="IPR001250">
    <property type="entry name" value="Man6P_Isoase-1"/>
</dbReference>
<dbReference type="PIRSF" id="PIRSF001480">
    <property type="entry name" value="Mannose-6-phosphate_isomerase"/>
    <property type="match status" value="1"/>
</dbReference>
<comment type="similarity">
    <text evidence="2">Belongs to the mannose-6-phosphate isomerase type 1 family.</text>
</comment>
<dbReference type="RefSeq" id="WP_006714503.1">
    <property type="nucleotide sequence ID" value="NZ_AFWF01000302.1"/>
</dbReference>
<feature type="domain" description="Phosphomannose isomerase type I catalytic" evidence="11">
    <location>
        <begin position="5"/>
        <end position="151"/>
    </location>
</feature>
<dbReference type="PANTHER" id="PTHR10309:SF0">
    <property type="entry name" value="MANNOSE-6-PHOSPHATE ISOMERASE"/>
    <property type="match status" value="1"/>
</dbReference>
<feature type="binding site" evidence="10">
    <location>
        <position position="98"/>
    </location>
    <ligand>
        <name>Zn(2+)</name>
        <dbReference type="ChEBI" id="CHEBI:29105"/>
    </ligand>
</feature>
<dbReference type="Gene3D" id="2.60.120.10">
    <property type="entry name" value="Jelly Rolls"/>
    <property type="match status" value="2"/>
</dbReference>
<keyword evidence="15" id="KW-1185">Reference proteome</keyword>
<evidence type="ECO:0000256" key="1">
    <source>
        <dbReference type="ARBA" id="ARBA00000757"/>
    </source>
</evidence>
<dbReference type="GO" id="GO:0005975">
    <property type="term" value="P:carbohydrate metabolic process"/>
    <property type="evidence" value="ECO:0007669"/>
    <property type="project" value="InterPro"/>
</dbReference>
<dbReference type="GO" id="GO:0009298">
    <property type="term" value="P:GDP-mannose biosynthetic process"/>
    <property type="evidence" value="ECO:0007669"/>
    <property type="project" value="InterPro"/>
</dbReference>
<evidence type="ECO:0000256" key="8">
    <source>
        <dbReference type="ARBA" id="ARBA00030762"/>
    </source>
</evidence>
<organism evidence="14 15">
    <name type="scientific">Vibrio ichthyoenteri ATCC 700023</name>
    <dbReference type="NCBI Taxonomy" id="870968"/>
    <lineage>
        <taxon>Bacteria</taxon>
        <taxon>Pseudomonadati</taxon>
        <taxon>Pseudomonadota</taxon>
        <taxon>Gammaproteobacteria</taxon>
        <taxon>Vibrionales</taxon>
        <taxon>Vibrionaceae</taxon>
        <taxon>Vibrio</taxon>
    </lineage>
</organism>
<feature type="binding site" evidence="10">
    <location>
        <position position="135"/>
    </location>
    <ligand>
        <name>Zn(2+)</name>
        <dbReference type="ChEBI" id="CHEBI:29105"/>
    </ligand>
</feature>
<evidence type="ECO:0000259" key="13">
    <source>
        <dbReference type="Pfam" id="PF21621"/>
    </source>
</evidence>
<feature type="domain" description="Phosphomannose isomerase type I helical insertion" evidence="12">
    <location>
        <begin position="178"/>
        <end position="244"/>
    </location>
</feature>
<evidence type="ECO:0000313" key="14">
    <source>
        <dbReference type="EMBL" id="EGU31063.1"/>
    </source>
</evidence>
<feature type="active site" evidence="9">
    <location>
        <position position="282"/>
    </location>
</feature>
<dbReference type="Pfam" id="PF21621">
    <property type="entry name" value="MPI_cupin_dom"/>
    <property type="match status" value="1"/>
</dbReference>
<feature type="domain" description="Mannose-6-phosphate isomerase cupin" evidence="13">
    <location>
        <begin position="321"/>
        <end position="397"/>
    </location>
</feature>
<keyword evidence="4 10" id="KW-0479">Metal-binding</keyword>
<feature type="binding site" evidence="10">
    <location>
        <position position="100"/>
    </location>
    <ligand>
        <name>Zn(2+)</name>
        <dbReference type="ChEBI" id="CHEBI:29105"/>
    </ligand>
</feature>
<keyword evidence="5 10" id="KW-0862">Zinc</keyword>
<evidence type="ECO:0000256" key="3">
    <source>
        <dbReference type="ARBA" id="ARBA00011956"/>
    </source>
</evidence>
<reference evidence="14 15" key="1">
    <citation type="journal article" date="2012" name="Int. J. Syst. Evol. Microbiol.">
        <title>Vibrio caribbeanicus sp. nov., isolated from the marine sponge Scleritoderma cyanea.</title>
        <authorList>
            <person name="Hoffmann M."/>
            <person name="Monday S.R."/>
            <person name="Allard M.W."/>
            <person name="Strain E.A."/>
            <person name="Whittaker P."/>
            <person name="Naum M."/>
            <person name="McCarthy P.J."/>
            <person name="Lopez J.V."/>
            <person name="Fischer M."/>
            <person name="Brown E.W."/>
        </authorList>
    </citation>
    <scope>NUCLEOTIDE SEQUENCE [LARGE SCALE GENOMIC DNA]</scope>
    <source>
        <strain evidence="14 15">ATCC 700023</strain>
    </source>
</reference>
<dbReference type="InterPro" id="IPR049071">
    <property type="entry name" value="MPI_cupin_dom"/>
</dbReference>
<dbReference type="InterPro" id="IPR018050">
    <property type="entry name" value="Pmannose_isomerase-type1_CS"/>
</dbReference>
<name>F9S7P5_9VIBR</name>
<protein>
    <recommendedName>
        <fullName evidence="3">mannose-6-phosphate isomerase</fullName>
        <ecNumber evidence="3">5.3.1.8</ecNumber>
    </recommendedName>
    <alternativeName>
        <fullName evidence="7">Phosphohexomutase</fullName>
    </alternativeName>
    <alternativeName>
        <fullName evidence="8">Phosphomannose isomerase</fullName>
    </alternativeName>
</protein>
<evidence type="ECO:0000256" key="9">
    <source>
        <dbReference type="PIRSR" id="PIRSR001480-1"/>
    </source>
</evidence>